<feature type="compositionally biased region" description="Basic and acidic residues" evidence="4">
    <location>
        <begin position="608"/>
        <end position="640"/>
    </location>
</feature>
<dbReference type="Proteomes" id="UP000246740">
    <property type="component" value="Unassembled WGS sequence"/>
</dbReference>
<accession>A0A317XLY9</accession>
<evidence type="ECO:0000256" key="4">
    <source>
        <dbReference type="SAM" id="MobiDB-lite"/>
    </source>
</evidence>
<dbReference type="PANTHER" id="PTHR16017:SF0">
    <property type="entry name" value="WD REPEAT-CONTAINING PROTEIN 70"/>
    <property type="match status" value="1"/>
</dbReference>
<organism evidence="5 6">
    <name type="scientific">Testicularia cyperi</name>
    <dbReference type="NCBI Taxonomy" id="1882483"/>
    <lineage>
        <taxon>Eukaryota</taxon>
        <taxon>Fungi</taxon>
        <taxon>Dikarya</taxon>
        <taxon>Basidiomycota</taxon>
        <taxon>Ustilaginomycotina</taxon>
        <taxon>Ustilaginomycetes</taxon>
        <taxon>Ustilaginales</taxon>
        <taxon>Anthracoideaceae</taxon>
        <taxon>Testicularia</taxon>
    </lineage>
</organism>
<feature type="compositionally biased region" description="Basic and acidic residues" evidence="4">
    <location>
        <begin position="85"/>
        <end position="104"/>
    </location>
</feature>
<keyword evidence="1 3" id="KW-0853">WD repeat</keyword>
<dbReference type="FunCoup" id="A0A317XLY9">
    <property type="interactions" value="738"/>
</dbReference>
<dbReference type="OrthoDB" id="10264376at2759"/>
<keyword evidence="2" id="KW-0677">Repeat</keyword>
<dbReference type="Gene3D" id="2.130.10.10">
    <property type="entry name" value="YVTN repeat-like/Quinoprotein amine dehydrogenase"/>
    <property type="match status" value="2"/>
</dbReference>
<feature type="compositionally biased region" description="Polar residues" evidence="4">
    <location>
        <begin position="31"/>
        <end position="56"/>
    </location>
</feature>
<dbReference type="InterPro" id="IPR020472">
    <property type="entry name" value="WD40_PAC1"/>
</dbReference>
<evidence type="ECO:0000256" key="1">
    <source>
        <dbReference type="ARBA" id="ARBA00022574"/>
    </source>
</evidence>
<evidence type="ECO:0000313" key="5">
    <source>
        <dbReference type="EMBL" id="PWY98887.1"/>
    </source>
</evidence>
<evidence type="ECO:0000313" key="6">
    <source>
        <dbReference type="Proteomes" id="UP000246740"/>
    </source>
</evidence>
<dbReference type="PANTHER" id="PTHR16017">
    <property type="entry name" value="GASTRULATION DEFECTIVE PROTEIN 1-RELATED"/>
    <property type="match status" value="1"/>
</dbReference>
<feature type="region of interest" description="Disordered" evidence="4">
    <location>
        <begin position="1"/>
        <end position="151"/>
    </location>
</feature>
<dbReference type="InterPro" id="IPR051858">
    <property type="entry name" value="WD_repeat_GAD-1"/>
</dbReference>
<dbReference type="InterPro" id="IPR036322">
    <property type="entry name" value="WD40_repeat_dom_sf"/>
</dbReference>
<feature type="repeat" description="WD" evidence="3">
    <location>
        <begin position="313"/>
        <end position="349"/>
    </location>
</feature>
<reference evidence="5 6" key="1">
    <citation type="journal article" date="2018" name="Mol. Biol. Evol.">
        <title>Broad Genomic Sampling Reveals a Smut Pathogenic Ancestry of the Fungal Clade Ustilaginomycotina.</title>
        <authorList>
            <person name="Kijpornyongpan T."/>
            <person name="Mondo S.J."/>
            <person name="Barry K."/>
            <person name="Sandor L."/>
            <person name="Lee J."/>
            <person name="Lipzen A."/>
            <person name="Pangilinan J."/>
            <person name="LaButti K."/>
            <person name="Hainaut M."/>
            <person name="Henrissat B."/>
            <person name="Grigoriev I.V."/>
            <person name="Spatafora J.W."/>
            <person name="Aime M.C."/>
        </authorList>
    </citation>
    <scope>NUCLEOTIDE SEQUENCE [LARGE SCALE GENOMIC DNA]</scope>
    <source>
        <strain evidence="5 6">MCA 3645</strain>
    </source>
</reference>
<proteinExistence type="predicted"/>
<dbReference type="EMBL" id="KZ819197">
    <property type="protein sequence ID" value="PWY98887.1"/>
    <property type="molecule type" value="Genomic_DNA"/>
</dbReference>
<evidence type="ECO:0000256" key="2">
    <source>
        <dbReference type="ARBA" id="ARBA00022737"/>
    </source>
</evidence>
<feature type="region of interest" description="Disordered" evidence="4">
    <location>
        <begin position="606"/>
        <end position="668"/>
    </location>
</feature>
<keyword evidence="6" id="KW-1185">Reference proteome</keyword>
<dbReference type="PRINTS" id="PR00320">
    <property type="entry name" value="GPROTEINBRPT"/>
</dbReference>
<name>A0A317XLY9_9BASI</name>
<evidence type="ECO:0000256" key="3">
    <source>
        <dbReference type="PROSITE-ProRule" id="PRU00221"/>
    </source>
</evidence>
<feature type="repeat" description="WD" evidence="3">
    <location>
        <begin position="262"/>
        <end position="298"/>
    </location>
</feature>
<dbReference type="GO" id="GO:0005634">
    <property type="term" value="C:nucleus"/>
    <property type="evidence" value="ECO:0007669"/>
    <property type="project" value="TreeGrafter"/>
</dbReference>
<dbReference type="InterPro" id="IPR001680">
    <property type="entry name" value="WD40_rpt"/>
</dbReference>
<protein>
    <submittedName>
        <fullName evidence="5">WD40 repeat-like protein</fullName>
    </submittedName>
</protein>
<sequence>MDEAALRAMMPASFGKRQPKRTQPKPLPPAESTSTGPSDSLARQASHTAATHSLLSGSLLGKRTHGSMTASRPGSDDEEDDGLTPEERAANAELERRIQERGSDSDEDNDDDDDDDDDEEIGPMPAPRAPVGSSSRQLAESSPPRMYQGRLPPVSSEAVFSGHHSKTISALAVDASGARFCVGSYDYTLSMYDFGGMKSNLAPFRAFEPAGSYPVYDLSFSSDSRYLLVVSGSSQAKVFTRDGAEVDTCRKGDPYLRDMRNTTGHISDLSCGRFHPTQPGVFATGGSDSTVRLWDVASMARGHIDIIVLKSKVRGNRTRVTAMQYSPLDGKRIYAAGWDGSLSFWDTRSNLHAKPRGSVDSAHEPETITSSIAVHPAKDNVFASRGGDGTVKLWDARSFRAPVSTLAGLPSSSAHTELIFDPFDGETLLTCTSSDLSGSGRSSNAKVLDDDDEAAKTSAVGGSVVALATHSGSELGIVRRYPVSTSVPVRLAWNSVTNQLFCTLRDGSSRVFYDVDKSTKGVIMAVGRAPKPSSMYVDPSVSYKEMEIYVPAAGDMPQSEAAKRRKLAKIRQDPSATSMPQRPVEGRGTGGRIGAAATQHVVQNLYRDSSRDQDPREALLRYADKDADPVYTKAYKDTQPERVFQGDSDNDDDDQANRASKSNKDTTG</sequence>
<dbReference type="PROSITE" id="PS50082">
    <property type="entry name" value="WD_REPEATS_2"/>
    <property type="match status" value="2"/>
</dbReference>
<gene>
    <name evidence="5" type="ORF">BCV70DRAFT_201673</name>
</gene>
<dbReference type="Pfam" id="PF00400">
    <property type="entry name" value="WD40"/>
    <property type="match status" value="4"/>
</dbReference>
<feature type="region of interest" description="Disordered" evidence="4">
    <location>
        <begin position="567"/>
        <end position="593"/>
    </location>
</feature>
<dbReference type="InterPro" id="IPR019775">
    <property type="entry name" value="WD40_repeat_CS"/>
</dbReference>
<dbReference type="SUPFAM" id="SSF50978">
    <property type="entry name" value="WD40 repeat-like"/>
    <property type="match status" value="1"/>
</dbReference>
<dbReference type="PROSITE" id="PS00678">
    <property type="entry name" value="WD_REPEATS_1"/>
    <property type="match status" value="1"/>
</dbReference>
<dbReference type="GO" id="GO:0035861">
    <property type="term" value="C:site of double-strand break"/>
    <property type="evidence" value="ECO:0007669"/>
    <property type="project" value="TreeGrafter"/>
</dbReference>
<dbReference type="SMART" id="SM00320">
    <property type="entry name" value="WD40"/>
    <property type="match status" value="6"/>
</dbReference>
<dbReference type="InterPro" id="IPR015943">
    <property type="entry name" value="WD40/YVTN_repeat-like_dom_sf"/>
</dbReference>
<feature type="compositionally biased region" description="Acidic residues" evidence="4">
    <location>
        <begin position="105"/>
        <end position="121"/>
    </location>
</feature>
<dbReference type="STRING" id="1882483.A0A317XLY9"/>
<dbReference type="PROSITE" id="PS50294">
    <property type="entry name" value="WD_REPEATS_REGION"/>
    <property type="match status" value="1"/>
</dbReference>
<dbReference type="InParanoid" id="A0A317XLY9"/>
<dbReference type="AlphaFoldDB" id="A0A317XLY9"/>